<dbReference type="Gene3D" id="3.40.640.10">
    <property type="entry name" value="Type I PLP-dependent aspartate aminotransferase-like (Major domain)"/>
    <property type="match status" value="1"/>
</dbReference>
<dbReference type="Gene3D" id="3.90.1150.10">
    <property type="entry name" value="Aspartate Aminotransferase, domain 1"/>
    <property type="match status" value="1"/>
</dbReference>
<dbReference type="CDD" id="cd00616">
    <property type="entry name" value="AHBA_syn"/>
    <property type="match status" value="1"/>
</dbReference>
<accession>A0A7G7WCU9</accession>
<keyword evidence="6" id="KW-0808">Transferase</keyword>
<evidence type="ECO:0000313" key="6">
    <source>
        <dbReference type="EMBL" id="QNH64192.1"/>
    </source>
</evidence>
<gene>
    <name evidence="6" type="ORF">H4317_15150</name>
</gene>
<dbReference type="Proteomes" id="UP000515489">
    <property type="component" value="Chromosome"/>
</dbReference>
<dbReference type="KEGG" id="hsk:H4317_15150"/>
<keyword evidence="1 4" id="KW-0663">Pyridoxal phosphate</keyword>
<dbReference type="GO" id="GO:0000271">
    <property type="term" value="P:polysaccharide biosynthetic process"/>
    <property type="evidence" value="ECO:0007669"/>
    <property type="project" value="TreeGrafter"/>
</dbReference>
<dbReference type="InterPro" id="IPR000653">
    <property type="entry name" value="DegT/StrS_aminotransferase"/>
</dbReference>
<dbReference type="GO" id="GO:0008483">
    <property type="term" value="F:transaminase activity"/>
    <property type="evidence" value="ECO:0007669"/>
    <property type="project" value="UniProtKB-KW"/>
</dbReference>
<evidence type="ECO:0000256" key="3">
    <source>
        <dbReference type="PIRSR" id="PIRSR000390-1"/>
    </source>
</evidence>
<organism evidence="6 7">
    <name type="scientific">Hymenobacter sediminicola</name>
    <dbReference type="NCBI Taxonomy" id="2761579"/>
    <lineage>
        <taxon>Bacteria</taxon>
        <taxon>Pseudomonadati</taxon>
        <taxon>Bacteroidota</taxon>
        <taxon>Cytophagia</taxon>
        <taxon>Cytophagales</taxon>
        <taxon>Hymenobacteraceae</taxon>
        <taxon>Hymenobacter</taxon>
    </lineage>
</organism>
<dbReference type="EMBL" id="CP060202">
    <property type="protein sequence ID" value="QNH64192.1"/>
    <property type="molecule type" value="Genomic_DNA"/>
</dbReference>
<dbReference type="PANTHER" id="PTHR30244:SF36">
    <property type="entry name" value="3-OXO-GLUCOSE-6-PHOSPHATE:GLUTAMATE AMINOTRANSFERASE"/>
    <property type="match status" value="1"/>
</dbReference>
<dbReference type="AlphaFoldDB" id="A0A7G7WCU9"/>
<evidence type="ECO:0000256" key="5">
    <source>
        <dbReference type="RuleBase" id="RU004508"/>
    </source>
</evidence>
<sequence length="371" mass="40407">MDSAAIPFLAFGPQHDPIREQVLAAVAAVYDSHWYVLGDAVRQFEAEYAHYSATAHCIGVGNGLDALYLSLKALGVGEGDEVLVPSNTYIATWLAVSMTGARPMPVEPDTMTYNLAPDLLAAALTPRTRAILPVHLYGQACQMGPIMAFAEEHNLWVIEDNAQAHGATWQGQVTGSFGQLNATSFYPGKNLGALGDAGAVTTNSAEAAEQVRLLRNYGSRQKYHNEIPGVNSRLDELQAAVLRVKLPYIETWTHQRQQIAAWYTQQLAGVPDLILPATAAGATHVYHLYVVRTSRRDALQQHLTQHGIGTLIHYPVPPHLQPAYSGLGYRPGDFPVAEALAATSLSLPLWPGLSEEQVVRVSEVIRDFLRE</sequence>
<dbReference type="PANTHER" id="PTHR30244">
    <property type="entry name" value="TRANSAMINASE"/>
    <property type="match status" value="1"/>
</dbReference>
<feature type="modified residue" description="N6-(pyridoxal phosphate)lysine" evidence="4">
    <location>
        <position position="189"/>
    </location>
</feature>
<evidence type="ECO:0000256" key="4">
    <source>
        <dbReference type="PIRSR" id="PIRSR000390-2"/>
    </source>
</evidence>
<reference evidence="6 7" key="1">
    <citation type="submission" date="2020-08" db="EMBL/GenBank/DDBJ databases">
        <title>Hymenobacter sp. S2-20-2 genome sequencing.</title>
        <authorList>
            <person name="Jin L."/>
        </authorList>
    </citation>
    <scope>NUCLEOTIDE SEQUENCE [LARGE SCALE GENOMIC DNA]</scope>
    <source>
        <strain evidence="6 7">S2-20-2</strain>
    </source>
</reference>
<dbReference type="Pfam" id="PF01041">
    <property type="entry name" value="DegT_DnrJ_EryC1"/>
    <property type="match status" value="1"/>
</dbReference>
<evidence type="ECO:0000256" key="1">
    <source>
        <dbReference type="ARBA" id="ARBA00022898"/>
    </source>
</evidence>
<keyword evidence="6" id="KW-0032">Aminotransferase</keyword>
<keyword evidence="7" id="KW-1185">Reference proteome</keyword>
<evidence type="ECO:0000313" key="7">
    <source>
        <dbReference type="Proteomes" id="UP000515489"/>
    </source>
</evidence>
<feature type="active site" description="Proton acceptor" evidence="3">
    <location>
        <position position="189"/>
    </location>
</feature>
<dbReference type="PIRSF" id="PIRSF000390">
    <property type="entry name" value="PLP_StrS"/>
    <property type="match status" value="1"/>
</dbReference>
<evidence type="ECO:0000256" key="2">
    <source>
        <dbReference type="ARBA" id="ARBA00037999"/>
    </source>
</evidence>
<dbReference type="GO" id="GO:0030170">
    <property type="term" value="F:pyridoxal phosphate binding"/>
    <property type="evidence" value="ECO:0007669"/>
    <property type="project" value="TreeGrafter"/>
</dbReference>
<name>A0A7G7WCU9_9BACT</name>
<dbReference type="InterPro" id="IPR015424">
    <property type="entry name" value="PyrdxlP-dep_Trfase"/>
</dbReference>
<protein>
    <submittedName>
        <fullName evidence="6">DegT/DnrJ/EryC1/StrS family aminotransferase</fullName>
    </submittedName>
</protein>
<dbReference type="InterPro" id="IPR015421">
    <property type="entry name" value="PyrdxlP-dep_Trfase_major"/>
</dbReference>
<proteinExistence type="inferred from homology"/>
<comment type="similarity">
    <text evidence="2 5">Belongs to the DegT/DnrJ/EryC1 family.</text>
</comment>
<dbReference type="SUPFAM" id="SSF53383">
    <property type="entry name" value="PLP-dependent transferases"/>
    <property type="match status" value="1"/>
</dbReference>
<dbReference type="InterPro" id="IPR015422">
    <property type="entry name" value="PyrdxlP-dep_Trfase_small"/>
</dbReference>